<keyword evidence="2" id="KW-0472">Membrane</keyword>
<keyword evidence="7" id="KW-1185">Reference proteome</keyword>
<dbReference type="EMBL" id="BMYX01000011">
    <property type="protein sequence ID" value="GGY17607.1"/>
    <property type="molecule type" value="Genomic_DNA"/>
</dbReference>
<comment type="caution">
    <text evidence="6">The sequence shown here is derived from an EMBL/GenBank/DDBJ whole genome shotgun (WGS) entry which is preliminary data.</text>
</comment>
<dbReference type="AlphaFoldDB" id="A0A918P373"/>
<protein>
    <submittedName>
        <fullName evidence="6">ABC transporter</fullName>
    </submittedName>
</protein>
<reference evidence="6" key="2">
    <citation type="submission" date="2020-09" db="EMBL/GenBank/DDBJ databases">
        <authorList>
            <person name="Sun Q."/>
            <person name="Kim S."/>
        </authorList>
    </citation>
    <scope>NUCLEOTIDE SEQUENCE</scope>
    <source>
        <strain evidence="6">KCTC 32182</strain>
    </source>
</reference>
<dbReference type="GO" id="GO:0005524">
    <property type="term" value="F:ATP binding"/>
    <property type="evidence" value="ECO:0007669"/>
    <property type="project" value="UniProtKB-KW"/>
</dbReference>
<dbReference type="InterPro" id="IPR003593">
    <property type="entry name" value="AAA+_ATPase"/>
</dbReference>
<dbReference type="GO" id="GO:0005886">
    <property type="term" value="C:plasma membrane"/>
    <property type="evidence" value="ECO:0007669"/>
    <property type="project" value="TreeGrafter"/>
</dbReference>
<dbReference type="InterPro" id="IPR003439">
    <property type="entry name" value="ABC_transporter-like_ATP-bd"/>
</dbReference>
<keyword evidence="4" id="KW-0067">ATP-binding</keyword>
<evidence type="ECO:0000256" key="1">
    <source>
        <dbReference type="ARBA" id="ARBA00022448"/>
    </source>
</evidence>
<dbReference type="InterPro" id="IPR027417">
    <property type="entry name" value="P-loop_NTPase"/>
</dbReference>
<dbReference type="GO" id="GO:0016887">
    <property type="term" value="F:ATP hydrolysis activity"/>
    <property type="evidence" value="ECO:0007669"/>
    <property type="project" value="InterPro"/>
</dbReference>
<dbReference type="SUPFAM" id="SSF52540">
    <property type="entry name" value="P-loop containing nucleoside triphosphate hydrolases"/>
    <property type="match status" value="1"/>
</dbReference>
<evidence type="ECO:0000313" key="6">
    <source>
        <dbReference type="EMBL" id="GGY17607.1"/>
    </source>
</evidence>
<keyword evidence="2" id="KW-1003">Cell membrane</keyword>
<evidence type="ECO:0000259" key="5">
    <source>
        <dbReference type="PROSITE" id="PS50893"/>
    </source>
</evidence>
<dbReference type="SMART" id="SM00382">
    <property type="entry name" value="AAA"/>
    <property type="match status" value="1"/>
</dbReference>
<name>A0A918P373_9NEIS</name>
<dbReference type="Gene3D" id="3.40.50.300">
    <property type="entry name" value="P-loop containing nucleotide triphosphate hydrolases"/>
    <property type="match status" value="1"/>
</dbReference>
<dbReference type="Pfam" id="PF00005">
    <property type="entry name" value="ABC_tran"/>
    <property type="match status" value="1"/>
</dbReference>
<proteinExistence type="predicted"/>
<dbReference type="RefSeq" id="WP_189534118.1">
    <property type="nucleotide sequence ID" value="NZ_BMYX01000011.1"/>
</dbReference>
<dbReference type="InterPro" id="IPR015854">
    <property type="entry name" value="ABC_transpr_LolD-like"/>
</dbReference>
<dbReference type="PANTHER" id="PTHR24220">
    <property type="entry name" value="IMPORT ATP-BINDING PROTEIN"/>
    <property type="match status" value="1"/>
</dbReference>
<keyword evidence="1" id="KW-0813">Transport</keyword>
<dbReference type="PROSITE" id="PS50893">
    <property type="entry name" value="ABC_TRANSPORTER_2"/>
    <property type="match status" value="1"/>
</dbReference>
<gene>
    <name evidence="6" type="ORF">GCM10011289_21360</name>
</gene>
<dbReference type="PANTHER" id="PTHR24220:SF611">
    <property type="entry name" value="ATP-BINDING COMPONENT OF ABC TRANSPORTER-RELATED"/>
    <property type="match status" value="1"/>
</dbReference>
<evidence type="ECO:0000256" key="4">
    <source>
        <dbReference type="ARBA" id="ARBA00022840"/>
    </source>
</evidence>
<evidence type="ECO:0000256" key="3">
    <source>
        <dbReference type="ARBA" id="ARBA00022741"/>
    </source>
</evidence>
<organism evidence="6 7">
    <name type="scientific">Paludibacterium paludis</name>
    <dbReference type="NCBI Taxonomy" id="1225769"/>
    <lineage>
        <taxon>Bacteria</taxon>
        <taxon>Pseudomonadati</taxon>
        <taxon>Pseudomonadota</taxon>
        <taxon>Betaproteobacteria</taxon>
        <taxon>Neisseriales</taxon>
        <taxon>Chromobacteriaceae</taxon>
        <taxon>Paludibacterium</taxon>
    </lineage>
</organism>
<accession>A0A918P373</accession>
<dbReference type="InterPro" id="IPR017911">
    <property type="entry name" value="MacB-like_ATP-bd"/>
</dbReference>
<keyword evidence="3" id="KW-0547">Nucleotide-binding</keyword>
<dbReference type="GO" id="GO:0022857">
    <property type="term" value="F:transmembrane transporter activity"/>
    <property type="evidence" value="ECO:0007669"/>
    <property type="project" value="TreeGrafter"/>
</dbReference>
<reference evidence="6" key="1">
    <citation type="journal article" date="2014" name="Int. J. Syst. Evol. Microbiol.">
        <title>Complete genome sequence of Corynebacterium casei LMG S-19264T (=DSM 44701T), isolated from a smear-ripened cheese.</title>
        <authorList>
            <consortium name="US DOE Joint Genome Institute (JGI-PGF)"/>
            <person name="Walter F."/>
            <person name="Albersmeier A."/>
            <person name="Kalinowski J."/>
            <person name="Ruckert C."/>
        </authorList>
    </citation>
    <scope>NUCLEOTIDE SEQUENCE</scope>
    <source>
        <strain evidence="6">KCTC 32182</strain>
    </source>
</reference>
<dbReference type="CDD" id="cd03255">
    <property type="entry name" value="ABC_MJ0796_LolCDE_FtsE"/>
    <property type="match status" value="1"/>
</dbReference>
<feature type="domain" description="ABC transporter" evidence="5">
    <location>
        <begin position="10"/>
        <end position="228"/>
    </location>
</feature>
<evidence type="ECO:0000256" key="2">
    <source>
        <dbReference type="ARBA" id="ARBA00022475"/>
    </source>
</evidence>
<evidence type="ECO:0000313" key="7">
    <source>
        <dbReference type="Proteomes" id="UP000645257"/>
    </source>
</evidence>
<dbReference type="Proteomes" id="UP000645257">
    <property type="component" value="Unassembled WGS sequence"/>
</dbReference>
<sequence length="229" mass="24843">MDIPSVASALRIAGLKLAYPQDDGQRLTVLDIDELTLGQGEHVALLGPSGCGKTTLLHVLCGITRADAGTVSWFGEPLEGWTESRTDRWRWRNVGLVFQQFHLFGGLSALDNVMLPTTFGRCPDKSALREHALMLLEEVGVRAGQRADSLSRGQMQRVAMARALLFRPPVVLADEPTASLDQVHAAKAMNLLARLCRDNGSTLIAATHDPLLASLMTRRLSLSGGRLIP</sequence>